<dbReference type="Proteomes" id="UP000439123">
    <property type="component" value="Unassembled WGS sequence"/>
</dbReference>
<dbReference type="Pfam" id="PF20116">
    <property type="entry name" value="DUF6506"/>
    <property type="match status" value="1"/>
</dbReference>
<proteinExistence type="predicted"/>
<sequence>MLGQKYDEFKHSISLYGVYMSCFKAAFIFLAPNVNPELDFQWVKTDSVHVKTIAVSSYQEACLQLDDLYSEGIRAIELCAGFGHVGVAKVKEQCLGRMQVGVVRFDIHPCLDNVSGDVLFS</sequence>
<dbReference type="RefSeq" id="WP_252411950.1">
    <property type="nucleotide sequence ID" value="NZ_JAIOHC010000001.1"/>
</dbReference>
<protein>
    <submittedName>
        <fullName evidence="2">Uncharacterized protein</fullName>
    </submittedName>
</protein>
<dbReference type="InterPro" id="IPR045441">
    <property type="entry name" value="DUF6506"/>
</dbReference>
<dbReference type="EMBL" id="CABWLC010000007">
    <property type="protein sequence ID" value="VXA83645.1"/>
    <property type="molecule type" value="Genomic_DNA"/>
</dbReference>
<evidence type="ECO:0000313" key="2">
    <source>
        <dbReference type="EMBL" id="VXA83645.1"/>
    </source>
</evidence>
<accession>A0A653KX16</accession>
<reference evidence="2 3" key="1">
    <citation type="submission" date="2019-10" db="EMBL/GenBank/DDBJ databases">
        <authorList>
            <person name="Karimi E."/>
        </authorList>
    </citation>
    <scope>NUCLEOTIDE SEQUENCE [LARGE SCALE GENOMIC DNA]</scope>
    <source>
        <strain evidence="2">Aeromonas sp. 8C</strain>
    </source>
</reference>
<gene>
    <name evidence="2" type="ORF">AERO8C_150292</name>
</gene>
<organism evidence="2 3">
    <name type="scientific">Aeromonas veronii</name>
    <dbReference type="NCBI Taxonomy" id="654"/>
    <lineage>
        <taxon>Bacteria</taxon>
        <taxon>Pseudomonadati</taxon>
        <taxon>Pseudomonadota</taxon>
        <taxon>Gammaproteobacteria</taxon>
        <taxon>Aeromonadales</taxon>
        <taxon>Aeromonadaceae</taxon>
        <taxon>Aeromonas</taxon>
    </lineage>
</organism>
<keyword evidence="1" id="KW-0812">Transmembrane</keyword>
<keyword evidence="1" id="KW-0472">Membrane</keyword>
<dbReference type="AlphaFoldDB" id="A0A653KX16"/>
<feature type="transmembrane region" description="Helical" evidence="1">
    <location>
        <begin position="12"/>
        <end position="31"/>
    </location>
</feature>
<evidence type="ECO:0000313" key="3">
    <source>
        <dbReference type="Proteomes" id="UP000439123"/>
    </source>
</evidence>
<name>A0A653KX16_AERVE</name>
<evidence type="ECO:0000256" key="1">
    <source>
        <dbReference type="SAM" id="Phobius"/>
    </source>
</evidence>
<keyword evidence="1" id="KW-1133">Transmembrane helix</keyword>